<feature type="region of interest" description="Disordered" evidence="1">
    <location>
        <begin position="314"/>
        <end position="335"/>
    </location>
</feature>
<protein>
    <submittedName>
        <fullName evidence="2">Uncharacterized protein</fullName>
    </submittedName>
</protein>
<dbReference type="AlphaFoldDB" id="A0A8J6LH75"/>
<accession>A0A8J6LH75</accession>
<feature type="region of interest" description="Disordered" evidence="1">
    <location>
        <begin position="98"/>
        <end position="184"/>
    </location>
</feature>
<comment type="caution">
    <text evidence="2">The sequence shown here is derived from an EMBL/GenBank/DDBJ whole genome shotgun (WGS) entry which is preliminary data.</text>
</comment>
<evidence type="ECO:0000313" key="2">
    <source>
        <dbReference type="EMBL" id="KAH0819098.1"/>
    </source>
</evidence>
<reference evidence="2" key="2">
    <citation type="submission" date="2021-08" db="EMBL/GenBank/DDBJ databases">
        <authorList>
            <person name="Eriksson T."/>
        </authorList>
    </citation>
    <scope>NUCLEOTIDE SEQUENCE</scope>
    <source>
        <strain evidence="2">Stoneville</strain>
        <tissue evidence="2">Whole head</tissue>
    </source>
</reference>
<feature type="compositionally biased region" description="Basic and acidic residues" evidence="1">
    <location>
        <begin position="136"/>
        <end position="150"/>
    </location>
</feature>
<proteinExistence type="predicted"/>
<keyword evidence="3" id="KW-1185">Reference proteome</keyword>
<organism evidence="2 3">
    <name type="scientific">Tenebrio molitor</name>
    <name type="common">Yellow mealworm beetle</name>
    <dbReference type="NCBI Taxonomy" id="7067"/>
    <lineage>
        <taxon>Eukaryota</taxon>
        <taxon>Metazoa</taxon>
        <taxon>Ecdysozoa</taxon>
        <taxon>Arthropoda</taxon>
        <taxon>Hexapoda</taxon>
        <taxon>Insecta</taxon>
        <taxon>Pterygota</taxon>
        <taxon>Neoptera</taxon>
        <taxon>Endopterygota</taxon>
        <taxon>Coleoptera</taxon>
        <taxon>Polyphaga</taxon>
        <taxon>Cucujiformia</taxon>
        <taxon>Tenebrionidae</taxon>
        <taxon>Tenebrio</taxon>
    </lineage>
</organism>
<evidence type="ECO:0000256" key="1">
    <source>
        <dbReference type="SAM" id="MobiDB-lite"/>
    </source>
</evidence>
<dbReference type="Proteomes" id="UP000719412">
    <property type="component" value="Unassembled WGS sequence"/>
</dbReference>
<dbReference type="EMBL" id="JABDTM020015583">
    <property type="protein sequence ID" value="KAH0819098.1"/>
    <property type="molecule type" value="Genomic_DNA"/>
</dbReference>
<evidence type="ECO:0000313" key="3">
    <source>
        <dbReference type="Proteomes" id="UP000719412"/>
    </source>
</evidence>
<feature type="compositionally biased region" description="Basic residues" evidence="1">
    <location>
        <begin position="316"/>
        <end position="328"/>
    </location>
</feature>
<name>A0A8J6LH75_TENMO</name>
<reference evidence="2" key="1">
    <citation type="journal article" date="2020" name="J Insects Food Feed">
        <title>The yellow mealworm (Tenebrio molitor) genome: a resource for the emerging insects as food and feed industry.</title>
        <authorList>
            <person name="Eriksson T."/>
            <person name="Andere A."/>
            <person name="Kelstrup H."/>
            <person name="Emery V."/>
            <person name="Picard C."/>
        </authorList>
    </citation>
    <scope>NUCLEOTIDE SEQUENCE</scope>
    <source>
        <strain evidence="2">Stoneville</strain>
        <tissue evidence="2">Whole head</tissue>
    </source>
</reference>
<sequence>MSGQLSPNFPKQIGGVGRKTSEVGFYTQKSACHFTPLPKKRDCGCFQSLALVKVGWATRQRSQRLEPAAPMDIDSGVPETGGCPVCARVAVRVDFHVPSGHSDSLSTKAPSRRSGGPITRNPVAALPASSPNAIEEVVHQAKSGSRDLERPVAMSDNLQPATGPTRSRTTRRDARRTSGAPTGRTKNIASVLCVRECCSVVVLVRLKPASSIREVGPPEGGRVSPGTGCVPVWSGQLSPNFPKQIGGVGRKTSEVGFYTQKSACHFTPLPKKRDCGSFQSLALVKVGWATRRRSSSTEECFERRDESALVGVVSTKQRHRSTKRHRSRSHLEGRW</sequence>
<gene>
    <name evidence="2" type="ORF">GEV33_003693</name>
</gene>